<dbReference type="InterPro" id="IPR000577">
    <property type="entry name" value="Carb_kinase_FGGY"/>
</dbReference>
<proteinExistence type="inferred from homology"/>
<dbReference type="GO" id="GO:0004856">
    <property type="term" value="F:D-xylulokinase activity"/>
    <property type="evidence" value="ECO:0007669"/>
    <property type="project" value="TreeGrafter"/>
</dbReference>
<evidence type="ECO:0000259" key="5">
    <source>
        <dbReference type="Pfam" id="PF02782"/>
    </source>
</evidence>
<dbReference type="EMBL" id="UOFY01000015">
    <property type="protein sequence ID" value="VAX07306.1"/>
    <property type="molecule type" value="Genomic_DNA"/>
</dbReference>
<dbReference type="AlphaFoldDB" id="A0A3B1AMX4"/>
<dbReference type="Pfam" id="PF00370">
    <property type="entry name" value="FGGY_N"/>
    <property type="match status" value="1"/>
</dbReference>
<organism evidence="6">
    <name type="scientific">hydrothermal vent metagenome</name>
    <dbReference type="NCBI Taxonomy" id="652676"/>
    <lineage>
        <taxon>unclassified sequences</taxon>
        <taxon>metagenomes</taxon>
        <taxon>ecological metagenomes</taxon>
    </lineage>
</organism>
<comment type="similarity">
    <text evidence="1">Belongs to the FGGY kinase family.</text>
</comment>
<dbReference type="PANTHER" id="PTHR10196:SF80">
    <property type="entry name" value="D-RIBULOSE KINASE"/>
    <property type="match status" value="1"/>
</dbReference>
<evidence type="ECO:0000259" key="4">
    <source>
        <dbReference type="Pfam" id="PF00370"/>
    </source>
</evidence>
<dbReference type="InterPro" id="IPR018485">
    <property type="entry name" value="FGGY_C"/>
</dbReference>
<name>A0A3B1AMX4_9ZZZZ</name>
<dbReference type="CDD" id="cd07783">
    <property type="entry name" value="ASKHA_NBD_FGGY_SePSK_AtXK1-like"/>
    <property type="match status" value="1"/>
</dbReference>
<dbReference type="InterPro" id="IPR018484">
    <property type="entry name" value="FGGY_N"/>
</dbReference>
<protein>
    <submittedName>
        <fullName evidence="6">Carbohydrate kinase, FGGY family</fullName>
    </submittedName>
</protein>
<feature type="domain" description="Carbohydrate kinase FGGY N-terminal" evidence="4">
    <location>
        <begin position="2"/>
        <end position="220"/>
    </location>
</feature>
<dbReference type="PIRSF" id="PIRSF000538">
    <property type="entry name" value="GlpK"/>
    <property type="match status" value="1"/>
</dbReference>
<dbReference type="SUPFAM" id="SSF53067">
    <property type="entry name" value="Actin-like ATPase domain"/>
    <property type="match status" value="2"/>
</dbReference>
<dbReference type="GO" id="GO:0019150">
    <property type="term" value="F:D-ribulokinase activity"/>
    <property type="evidence" value="ECO:0007669"/>
    <property type="project" value="TreeGrafter"/>
</dbReference>
<dbReference type="GO" id="GO:0005829">
    <property type="term" value="C:cytosol"/>
    <property type="evidence" value="ECO:0007669"/>
    <property type="project" value="TreeGrafter"/>
</dbReference>
<evidence type="ECO:0000256" key="2">
    <source>
        <dbReference type="ARBA" id="ARBA00022679"/>
    </source>
</evidence>
<keyword evidence="3 6" id="KW-0418">Kinase</keyword>
<feature type="domain" description="Carbohydrate kinase FGGY C-terminal" evidence="5">
    <location>
        <begin position="272"/>
        <end position="413"/>
    </location>
</feature>
<gene>
    <name evidence="6" type="ORF">MNBD_GAMMA25-2622</name>
</gene>
<dbReference type="PANTHER" id="PTHR10196">
    <property type="entry name" value="SUGAR KINASE"/>
    <property type="match status" value="1"/>
</dbReference>
<accession>A0A3B1AMX4</accession>
<evidence type="ECO:0000256" key="3">
    <source>
        <dbReference type="ARBA" id="ARBA00022777"/>
    </source>
</evidence>
<keyword evidence="2" id="KW-0808">Transferase</keyword>
<evidence type="ECO:0000256" key="1">
    <source>
        <dbReference type="ARBA" id="ARBA00009156"/>
    </source>
</evidence>
<reference evidence="6" key="1">
    <citation type="submission" date="2018-06" db="EMBL/GenBank/DDBJ databases">
        <authorList>
            <person name="Zhirakovskaya E."/>
        </authorList>
    </citation>
    <scope>NUCLEOTIDE SEQUENCE</scope>
</reference>
<sequence>MVIDAANTLIAQQAVSLPPPVQNGRAIEQNAEIWWQALSQLLIPLFRQIKPDKINALSVDATSGTVLLCDHEGQPLHPALMYHDVRATAEAAHILNIAPVDAAAASTPSSGLAKLLWLQKQSYSNNARYFLHQADWITGKLGGCFGHSDFNNALKSGYNASSQSWPKWLDALAVKRDWLPQVQTPGRPLMPVAPDIAREFGFNKNCLLVTGTTDSTAAFLATGAHQLGDAVTALGSTLVLKIISKQPIAAAEFGIYSQPLPYLGKQKNPPLRWLCGGASNSGGAVLRQFFNDSQMAQMQTQLDPDTPTGLDYYPLPRRGERFPVNDPDLEPRLTPATLNQLIFFQAMLEGLSRIEKDGYDKLTQCGAPAPKRIYSTGGGVQNPAWRKIRGQLIGLPIVDAVQNDAAFGAALLARQGWQNVPSQN</sequence>
<dbReference type="GO" id="GO:0005997">
    <property type="term" value="P:xylulose metabolic process"/>
    <property type="evidence" value="ECO:0007669"/>
    <property type="project" value="TreeGrafter"/>
</dbReference>
<dbReference type="Gene3D" id="3.30.420.40">
    <property type="match status" value="2"/>
</dbReference>
<dbReference type="InterPro" id="IPR043129">
    <property type="entry name" value="ATPase_NBD"/>
</dbReference>
<dbReference type="Pfam" id="PF02782">
    <property type="entry name" value="FGGY_C"/>
    <property type="match status" value="1"/>
</dbReference>
<evidence type="ECO:0000313" key="6">
    <source>
        <dbReference type="EMBL" id="VAX07306.1"/>
    </source>
</evidence>